<dbReference type="EMBL" id="JH816185">
    <property type="protein sequence ID" value="EKC33398.1"/>
    <property type="molecule type" value="Genomic_DNA"/>
</dbReference>
<organism evidence="1">
    <name type="scientific">Magallana gigas</name>
    <name type="common">Pacific oyster</name>
    <name type="synonym">Crassostrea gigas</name>
    <dbReference type="NCBI Taxonomy" id="29159"/>
    <lineage>
        <taxon>Eukaryota</taxon>
        <taxon>Metazoa</taxon>
        <taxon>Spiralia</taxon>
        <taxon>Lophotrochozoa</taxon>
        <taxon>Mollusca</taxon>
        <taxon>Bivalvia</taxon>
        <taxon>Autobranchia</taxon>
        <taxon>Pteriomorphia</taxon>
        <taxon>Ostreida</taxon>
        <taxon>Ostreoidea</taxon>
        <taxon>Ostreidae</taxon>
        <taxon>Magallana</taxon>
    </lineage>
</organism>
<dbReference type="HOGENOM" id="CLU_007742_4_1_1"/>
<dbReference type="AlphaFoldDB" id="K1QHU3"/>
<dbReference type="GO" id="GO:0008270">
    <property type="term" value="F:zinc ion binding"/>
    <property type="evidence" value="ECO:0007669"/>
    <property type="project" value="InterPro"/>
</dbReference>
<dbReference type="Gene3D" id="2.120.10.30">
    <property type="entry name" value="TolB, C-terminal domain"/>
    <property type="match status" value="1"/>
</dbReference>
<gene>
    <name evidence="1" type="ORF">CGI_10019903</name>
</gene>
<accession>K1QHU3</accession>
<name>K1QHU3_MAGGI</name>
<dbReference type="PANTHER" id="PTHR24104">
    <property type="entry name" value="E3 UBIQUITIN-PROTEIN LIGASE NHLRC1-RELATED"/>
    <property type="match status" value="1"/>
</dbReference>
<reference evidence="1" key="1">
    <citation type="journal article" date="2012" name="Nature">
        <title>The oyster genome reveals stress adaptation and complexity of shell formation.</title>
        <authorList>
            <person name="Zhang G."/>
            <person name="Fang X."/>
            <person name="Guo X."/>
            <person name="Li L."/>
            <person name="Luo R."/>
            <person name="Xu F."/>
            <person name="Yang P."/>
            <person name="Zhang L."/>
            <person name="Wang X."/>
            <person name="Qi H."/>
            <person name="Xiong Z."/>
            <person name="Que H."/>
            <person name="Xie Y."/>
            <person name="Holland P.W."/>
            <person name="Paps J."/>
            <person name="Zhu Y."/>
            <person name="Wu F."/>
            <person name="Chen Y."/>
            <person name="Wang J."/>
            <person name="Peng C."/>
            <person name="Meng J."/>
            <person name="Yang L."/>
            <person name="Liu J."/>
            <person name="Wen B."/>
            <person name="Zhang N."/>
            <person name="Huang Z."/>
            <person name="Zhu Q."/>
            <person name="Feng Y."/>
            <person name="Mount A."/>
            <person name="Hedgecock D."/>
            <person name="Xu Z."/>
            <person name="Liu Y."/>
            <person name="Domazet-Loso T."/>
            <person name="Du Y."/>
            <person name="Sun X."/>
            <person name="Zhang S."/>
            <person name="Liu B."/>
            <person name="Cheng P."/>
            <person name="Jiang X."/>
            <person name="Li J."/>
            <person name="Fan D."/>
            <person name="Wang W."/>
            <person name="Fu W."/>
            <person name="Wang T."/>
            <person name="Wang B."/>
            <person name="Zhang J."/>
            <person name="Peng Z."/>
            <person name="Li Y."/>
            <person name="Li N."/>
            <person name="Wang J."/>
            <person name="Chen M."/>
            <person name="He Y."/>
            <person name="Tan F."/>
            <person name="Song X."/>
            <person name="Zheng Q."/>
            <person name="Huang R."/>
            <person name="Yang H."/>
            <person name="Du X."/>
            <person name="Chen L."/>
            <person name="Yang M."/>
            <person name="Gaffney P.M."/>
            <person name="Wang S."/>
            <person name="Luo L."/>
            <person name="She Z."/>
            <person name="Ming Y."/>
            <person name="Huang W."/>
            <person name="Zhang S."/>
            <person name="Huang B."/>
            <person name="Zhang Y."/>
            <person name="Qu T."/>
            <person name="Ni P."/>
            <person name="Miao G."/>
            <person name="Wang J."/>
            <person name="Wang Q."/>
            <person name="Steinberg C.E."/>
            <person name="Wang H."/>
            <person name="Li N."/>
            <person name="Qian L."/>
            <person name="Zhang G."/>
            <person name="Li Y."/>
            <person name="Yang H."/>
            <person name="Liu X."/>
            <person name="Wang J."/>
            <person name="Yin Y."/>
            <person name="Wang J."/>
        </authorList>
    </citation>
    <scope>NUCLEOTIDE SEQUENCE [LARGE SCALE GENOMIC DNA]</scope>
    <source>
        <strain evidence="1">05x7-T-G4-1.051#20</strain>
    </source>
</reference>
<dbReference type="InterPro" id="IPR000315">
    <property type="entry name" value="Znf_B-box"/>
</dbReference>
<proteinExistence type="predicted"/>
<dbReference type="GO" id="GO:0061630">
    <property type="term" value="F:ubiquitin protein ligase activity"/>
    <property type="evidence" value="ECO:0007669"/>
    <property type="project" value="TreeGrafter"/>
</dbReference>
<dbReference type="InterPro" id="IPR011042">
    <property type="entry name" value="6-blade_b-propeller_TolB-like"/>
</dbReference>
<protein>
    <submittedName>
        <fullName evidence="1">Uncharacterized protein</fullName>
    </submittedName>
</protein>
<dbReference type="GO" id="GO:0043161">
    <property type="term" value="P:proteasome-mediated ubiquitin-dependent protein catabolic process"/>
    <property type="evidence" value="ECO:0007669"/>
    <property type="project" value="TreeGrafter"/>
</dbReference>
<dbReference type="InParanoid" id="K1QHU3"/>
<dbReference type="PROSITE" id="PS50119">
    <property type="entry name" value="ZF_BBOX"/>
    <property type="match status" value="1"/>
</dbReference>
<dbReference type="InterPro" id="IPR050952">
    <property type="entry name" value="TRIM-NHL_E3_ligases"/>
</dbReference>
<sequence length="182" mass="21159">MDPCAQDMVWCDVCDNNTVEMHCDTCFVNVCKTCVGEHMFDESVDHKIVKFKSRKTTPIYPSCLYHSKERNNDICVSREKVVDVFRETGERRFHYTGHTPLPKWNQAFTPKGIATDSYCHILIADINNKCVHIIDQNGKFLQYIDCGMRRPWGLCIDSHDFLYLADNKKKSTQIVKVKFLNL</sequence>
<evidence type="ECO:0000313" key="1">
    <source>
        <dbReference type="EMBL" id="EKC33398.1"/>
    </source>
</evidence>
<dbReference type="SUPFAM" id="SSF63829">
    <property type="entry name" value="Calcium-dependent phosphotriesterase"/>
    <property type="match status" value="1"/>
</dbReference>
<dbReference type="GO" id="GO:0000209">
    <property type="term" value="P:protein polyubiquitination"/>
    <property type="evidence" value="ECO:0007669"/>
    <property type="project" value="TreeGrafter"/>
</dbReference>
<dbReference type="PANTHER" id="PTHR24104:SF50">
    <property type="entry name" value="SMP-30_GLUCONOLACTONASE_LRE-LIKE REGION DOMAIN-CONTAINING PROTEIN"/>
    <property type="match status" value="1"/>
</dbReference>